<name>A0AAV5VIE1_9BILA</name>
<reference evidence="1" key="1">
    <citation type="submission" date="2023-10" db="EMBL/GenBank/DDBJ databases">
        <title>Genome assembly of Pristionchus species.</title>
        <authorList>
            <person name="Yoshida K."/>
            <person name="Sommer R.J."/>
        </authorList>
    </citation>
    <scope>NUCLEOTIDE SEQUENCE</scope>
    <source>
        <strain evidence="1">RS5133</strain>
    </source>
</reference>
<protein>
    <submittedName>
        <fullName evidence="1">Uncharacterized protein</fullName>
    </submittedName>
</protein>
<evidence type="ECO:0000313" key="1">
    <source>
        <dbReference type="EMBL" id="GMT17862.1"/>
    </source>
</evidence>
<keyword evidence="2" id="KW-1185">Reference proteome</keyword>
<sequence>NSWDGEIFRAQCFDVALYFKTDTHKLYTAIFHPPNDIQIDFIRDLVEGEKTLRNMWLERMINGKLVIYRACDLTEEIIVDVPDEKLKGCFLKTIHRGKLILGNVDLEDEGKAINLSPNMIVLKCGDATIFASDDSPLVYFCPLGWNSCSVFVLDTTTMEILSIKLPRNVNNSTTSYWYWIVGAHGEEITVRRK</sequence>
<dbReference type="AlphaFoldDB" id="A0AAV5VIE1"/>
<organism evidence="1 2">
    <name type="scientific">Pristionchus fissidentatus</name>
    <dbReference type="NCBI Taxonomy" id="1538716"/>
    <lineage>
        <taxon>Eukaryota</taxon>
        <taxon>Metazoa</taxon>
        <taxon>Ecdysozoa</taxon>
        <taxon>Nematoda</taxon>
        <taxon>Chromadorea</taxon>
        <taxon>Rhabditida</taxon>
        <taxon>Rhabditina</taxon>
        <taxon>Diplogasteromorpha</taxon>
        <taxon>Diplogasteroidea</taxon>
        <taxon>Neodiplogasteridae</taxon>
        <taxon>Pristionchus</taxon>
    </lineage>
</organism>
<feature type="non-terminal residue" evidence="1">
    <location>
        <position position="1"/>
    </location>
</feature>
<feature type="non-terminal residue" evidence="1">
    <location>
        <position position="193"/>
    </location>
</feature>
<accession>A0AAV5VIE1</accession>
<dbReference type="EMBL" id="BTSY01000003">
    <property type="protein sequence ID" value="GMT17862.1"/>
    <property type="molecule type" value="Genomic_DNA"/>
</dbReference>
<gene>
    <name evidence="1" type="ORF">PFISCL1PPCAC_9159</name>
</gene>
<proteinExistence type="predicted"/>
<dbReference type="Proteomes" id="UP001432322">
    <property type="component" value="Unassembled WGS sequence"/>
</dbReference>
<evidence type="ECO:0000313" key="2">
    <source>
        <dbReference type="Proteomes" id="UP001432322"/>
    </source>
</evidence>
<comment type="caution">
    <text evidence="1">The sequence shown here is derived from an EMBL/GenBank/DDBJ whole genome shotgun (WGS) entry which is preliminary data.</text>
</comment>